<dbReference type="PANTHER" id="PTHR45436">
    <property type="entry name" value="SENSOR HISTIDINE KINASE YKOH"/>
    <property type="match status" value="1"/>
</dbReference>
<feature type="compositionally biased region" description="Polar residues" evidence="10">
    <location>
        <begin position="631"/>
        <end position="661"/>
    </location>
</feature>
<evidence type="ECO:0000256" key="2">
    <source>
        <dbReference type="ARBA" id="ARBA00004370"/>
    </source>
</evidence>
<evidence type="ECO:0000259" key="12">
    <source>
        <dbReference type="PROSITE" id="PS50109"/>
    </source>
</evidence>
<feature type="region of interest" description="Disordered" evidence="10">
    <location>
        <begin position="621"/>
        <end position="864"/>
    </location>
</feature>
<dbReference type="Gene3D" id="3.30.565.10">
    <property type="entry name" value="Histidine kinase-like ATPase, C-terminal domain"/>
    <property type="match status" value="1"/>
</dbReference>
<evidence type="ECO:0000259" key="13">
    <source>
        <dbReference type="PROSITE" id="PS50885"/>
    </source>
</evidence>
<feature type="compositionally biased region" description="Basic and acidic residues" evidence="10">
    <location>
        <begin position="689"/>
        <end position="699"/>
    </location>
</feature>
<evidence type="ECO:0000256" key="10">
    <source>
        <dbReference type="SAM" id="MobiDB-lite"/>
    </source>
</evidence>
<protein>
    <recommendedName>
        <fullName evidence="3">histidine kinase</fullName>
        <ecNumber evidence="3">2.7.13.3</ecNumber>
    </recommendedName>
</protein>
<keyword evidence="8 11" id="KW-1133">Transmembrane helix</keyword>
<feature type="compositionally biased region" description="Low complexity" evidence="10">
    <location>
        <begin position="662"/>
        <end position="685"/>
    </location>
</feature>
<dbReference type="Proteomes" id="UP000037397">
    <property type="component" value="Unassembled WGS sequence"/>
</dbReference>
<dbReference type="InterPro" id="IPR036890">
    <property type="entry name" value="HATPase_C_sf"/>
</dbReference>
<keyword evidence="9" id="KW-0902">Two-component regulatory system</keyword>
<feature type="region of interest" description="Disordered" evidence="10">
    <location>
        <begin position="973"/>
        <end position="1051"/>
    </location>
</feature>
<dbReference type="EC" id="2.7.13.3" evidence="3"/>
<evidence type="ECO:0000256" key="1">
    <source>
        <dbReference type="ARBA" id="ARBA00000085"/>
    </source>
</evidence>
<dbReference type="PATRIC" id="fig|1631356.3.peg.3517"/>
<feature type="compositionally biased region" description="Polar residues" evidence="10">
    <location>
        <begin position="941"/>
        <end position="959"/>
    </location>
</feature>
<feature type="domain" description="HAMP" evidence="13">
    <location>
        <begin position="319"/>
        <end position="387"/>
    </location>
</feature>
<evidence type="ECO:0000256" key="7">
    <source>
        <dbReference type="ARBA" id="ARBA00022777"/>
    </source>
</evidence>
<evidence type="ECO:0000256" key="8">
    <source>
        <dbReference type="ARBA" id="ARBA00022989"/>
    </source>
</evidence>
<feature type="compositionally biased region" description="Basic residues" evidence="10">
    <location>
        <begin position="1020"/>
        <end position="1030"/>
    </location>
</feature>
<evidence type="ECO:0000313" key="15">
    <source>
        <dbReference type="Proteomes" id="UP000037397"/>
    </source>
</evidence>
<keyword evidence="15" id="KW-1185">Reference proteome</keyword>
<dbReference type="GO" id="GO:0000160">
    <property type="term" value="P:phosphorelay signal transduction system"/>
    <property type="evidence" value="ECO:0007669"/>
    <property type="project" value="UniProtKB-KW"/>
</dbReference>
<evidence type="ECO:0000256" key="4">
    <source>
        <dbReference type="ARBA" id="ARBA00022553"/>
    </source>
</evidence>
<dbReference type="SMART" id="SM00387">
    <property type="entry name" value="HATPase_c"/>
    <property type="match status" value="1"/>
</dbReference>
<dbReference type="AlphaFoldDB" id="A0A0L6CLP7"/>
<comment type="caution">
    <text evidence="14">The sequence shown here is derived from an EMBL/GenBank/DDBJ whole genome shotgun (WGS) entry which is preliminary data.</text>
</comment>
<dbReference type="PROSITE" id="PS50885">
    <property type="entry name" value="HAMP"/>
    <property type="match status" value="1"/>
</dbReference>
<dbReference type="EMBL" id="LAIR01000002">
    <property type="protein sequence ID" value="KNX38560.1"/>
    <property type="molecule type" value="Genomic_DNA"/>
</dbReference>
<feature type="region of interest" description="Disordered" evidence="10">
    <location>
        <begin position="882"/>
        <end position="959"/>
    </location>
</feature>
<dbReference type="InterPro" id="IPR005467">
    <property type="entry name" value="His_kinase_dom"/>
</dbReference>
<dbReference type="Pfam" id="PF02518">
    <property type="entry name" value="HATPase_c"/>
    <property type="match status" value="1"/>
</dbReference>
<keyword evidence="11" id="KW-0472">Membrane</keyword>
<feature type="compositionally biased region" description="Low complexity" evidence="10">
    <location>
        <begin position="762"/>
        <end position="772"/>
    </location>
</feature>
<dbReference type="InterPro" id="IPR050428">
    <property type="entry name" value="TCS_sensor_his_kinase"/>
</dbReference>
<sequence length="1051" mass="111017">MSERQSRAQREEPESSAARFSFAEWSLRRKLAALLAIPVLLAALFAGLRINDSLDNYRSYSKAVEQAKVLQPSLDFMVASENLAEAVASPTDNAKLRPAQQAYDTTSKALADSLDDHDLTTEQISGLNRAIAAGNALRNSTAALPAESVSDRISTIADGVSGLSTSISRGQPDAALDSIPAVVSGRQALADQRVLVASRGGGNLTASARATLSGAVGREAGAIRDLSNAFGTTNEQIVRLNDNASSRLTASASPTGDTTLIGTDTSLNSYVTLSDDLIHRAATNLGDGASNARGDAIRDSLVTLAALLAALVLALVVARMLLEPIRRVRSGALEVAHQRLPEAIERIHQGQEISQDIRPIPVRTHEEMGQMARAVDDMHRQALRLATEQARLRTQVGSMFETLSRRSTSLVNQQLGLIESLERDEDDPQRLESLFKLDHLATRMRRNGDSLLVLSGASSRSGTAQDLPITDVLRGALSEVQDYQRVELESIPEHLVRAAAGSDMIHLFAELIDNALAYSPSTTQVVLRGARAGEGGVLVEVEDSGLGMDADTMADINLSLEAGAEVTPDTARHMGLFVVSRLAESHDVTVDLRKSKTGGVVASVALPSGILVQRERREVTGPIELREQADRSQGGSHSLSSVPDPAESSSYDDAPTTTMTLASSNGTRTGATSASAASGSFGVTAPPAADDREPVDRDPTLTALPSGLPKRRPGATGAGQMGSLDMLRPVPGPHLDGPSRDTGRSTSYDDDDTSSFLPRNPDSAASTSTDSSNGFETTSFDSTAFDSDLDSRSSTSYDDLLSTAGGASSFSDLLHPNGSGDDATSEWKPTWTPSEDTFSGTDVWTPLSDEPLLPEADSSAERVAPTNASAFFSARSEVRGGLTDDPYDFTSPAPTADPFGLGSTSETTTSEVAAPSEPADPFDIDTSAEPVDEADTPIFGSMQSQWLSDETSTDLPWASSQVEAGWEAADRATSIGTVTHTESGLPKRRPGEFLVPGAVTPPKDSFGDRDPAEIRDRLSRHLSGVHRGRTALRDGTLGDDPSGSPEETGRA</sequence>
<feature type="compositionally biased region" description="Basic and acidic residues" evidence="10">
    <location>
        <begin position="621"/>
        <end position="630"/>
    </location>
</feature>
<evidence type="ECO:0000313" key="14">
    <source>
        <dbReference type="EMBL" id="KNX38560.1"/>
    </source>
</evidence>
<feature type="transmembrane region" description="Helical" evidence="11">
    <location>
        <begin position="301"/>
        <end position="322"/>
    </location>
</feature>
<dbReference type="STRING" id="1631356.VV01_17660"/>
<comment type="subcellular location">
    <subcellularLocation>
        <location evidence="2">Membrane</location>
    </subcellularLocation>
</comment>
<keyword evidence="5" id="KW-0808">Transferase</keyword>
<comment type="catalytic activity">
    <reaction evidence="1">
        <text>ATP + protein L-histidine = ADP + protein N-phospho-L-histidine.</text>
        <dbReference type="EC" id="2.7.13.3"/>
    </reaction>
</comment>
<dbReference type="OrthoDB" id="4652229at2"/>
<feature type="transmembrane region" description="Helical" evidence="11">
    <location>
        <begin position="31"/>
        <end position="50"/>
    </location>
</feature>
<dbReference type="InterPro" id="IPR003660">
    <property type="entry name" value="HAMP_dom"/>
</dbReference>
<proteinExistence type="predicted"/>
<dbReference type="GO" id="GO:0004673">
    <property type="term" value="F:protein histidine kinase activity"/>
    <property type="evidence" value="ECO:0007669"/>
    <property type="project" value="UniProtKB-EC"/>
</dbReference>
<dbReference type="Gene3D" id="6.10.340.10">
    <property type="match status" value="1"/>
</dbReference>
<feature type="compositionally biased region" description="Polar residues" evidence="10">
    <location>
        <begin position="831"/>
        <end position="842"/>
    </location>
</feature>
<reference evidence="15" key="1">
    <citation type="submission" date="2015-03" db="EMBL/GenBank/DDBJ databases">
        <title>Luteipulveratus halotolerans sp. nov., a novel actinobacterium (Dermacoccaceae) from Sarawak, Malaysia.</title>
        <authorList>
            <person name="Juboi H."/>
            <person name="Basik A."/>
            <person name="Shamsul S.S."/>
            <person name="Arnold P."/>
            <person name="Schmitt E.K."/>
            <person name="Sanglier J.-J."/>
            <person name="Yeo T."/>
        </authorList>
    </citation>
    <scope>NUCLEOTIDE SEQUENCE [LARGE SCALE GENOMIC DNA]</scope>
    <source>
        <strain evidence="15">C296001</strain>
    </source>
</reference>
<accession>A0A0L6CLP7</accession>
<evidence type="ECO:0000256" key="3">
    <source>
        <dbReference type="ARBA" id="ARBA00012438"/>
    </source>
</evidence>
<keyword evidence="7" id="KW-0418">Kinase</keyword>
<name>A0A0L6CLP7_9MICO</name>
<keyword evidence="4" id="KW-0597">Phosphoprotein</keyword>
<feature type="domain" description="Histidine kinase" evidence="12">
    <location>
        <begin position="504"/>
        <end position="610"/>
    </location>
</feature>
<dbReference type="PANTHER" id="PTHR45436:SF5">
    <property type="entry name" value="SENSOR HISTIDINE KINASE TRCS"/>
    <property type="match status" value="1"/>
</dbReference>
<organism evidence="14 15">
    <name type="scientific">Luteipulveratus halotolerans</name>
    <dbReference type="NCBI Taxonomy" id="1631356"/>
    <lineage>
        <taxon>Bacteria</taxon>
        <taxon>Bacillati</taxon>
        <taxon>Actinomycetota</taxon>
        <taxon>Actinomycetes</taxon>
        <taxon>Micrococcales</taxon>
        <taxon>Dermacoccaceae</taxon>
        <taxon>Luteipulveratus</taxon>
    </lineage>
</organism>
<dbReference type="InterPro" id="IPR003594">
    <property type="entry name" value="HATPase_dom"/>
</dbReference>
<dbReference type="PROSITE" id="PS50109">
    <property type="entry name" value="HIS_KIN"/>
    <property type="match status" value="1"/>
</dbReference>
<keyword evidence="6 11" id="KW-0812">Transmembrane</keyword>
<evidence type="ECO:0000256" key="6">
    <source>
        <dbReference type="ARBA" id="ARBA00022692"/>
    </source>
</evidence>
<feature type="compositionally biased region" description="Polar residues" evidence="10">
    <location>
        <begin position="773"/>
        <end position="785"/>
    </location>
</feature>
<evidence type="ECO:0000256" key="9">
    <source>
        <dbReference type="ARBA" id="ARBA00023012"/>
    </source>
</evidence>
<dbReference type="SUPFAM" id="SSF55874">
    <property type="entry name" value="ATPase domain of HSP90 chaperone/DNA topoisomerase II/histidine kinase"/>
    <property type="match status" value="1"/>
</dbReference>
<dbReference type="RefSeq" id="WP_050671033.1">
    <property type="nucleotide sequence ID" value="NZ_LAIR01000002.1"/>
</dbReference>
<gene>
    <name evidence="14" type="ORF">VV01_17660</name>
</gene>
<feature type="compositionally biased region" description="Basic and acidic residues" evidence="10">
    <location>
        <begin position="1005"/>
        <end position="1019"/>
    </location>
</feature>
<evidence type="ECO:0000256" key="5">
    <source>
        <dbReference type="ARBA" id="ARBA00022679"/>
    </source>
</evidence>
<dbReference type="GO" id="GO:0005886">
    <property type="term" value="C:plasma membrane"/>
    <property type="evidence" value="ECO:0007669"/>
    <property type="project" value="TreeGrafter"/>
</dbReference>
<evidence type="ECO:0000256" key="11">
    <source>
        <dbReference type="SAM" id="Phobius"/>
    </source>
</evidence>